<dbReference type="Pfam" id="PF03159">
    <property type="entry name" value="XRN_N"/>
    <property type="match status" value="1"/>
</dbReference>
<proteinExistence type="inferred from homology"/>
<evidence type="ECO:0000259" key="6">
    <source>
        <dbReference type="Pfam" id="PF17846"/>
    </source>
</evidence>
<dbReference type="EMBL" id="MN740499">
    <property type="protein sequence ID" value="QHU29938.1"/>
    <property type="molecule type" value="Genomic_DNA"/>
</dbReference>
<dbReference type="InterPro" id="IPR027073">
    <property type="entry name" value="5_3_exoribonuclease"/>
</dbReference>
<organism evidence="7">
    <name type="scientific">viral metagenome</name>
    <dbReference type="NCBI Taxonomy" id="1070528"/>
    <lineage>
        <taxon>unclassified sequences</taxon>
        <taxon>metagenomes</taxon>
        <taxon>organismal metagenomes</taxon>
    </lineage>
</organism>
<sequence>MGIPSYFSHIIKNHNAIVRKPDMKESIDNLYIDSNSIIYDVIHQENSNQLSFDEIFNQICLKLDMYIQQISPQKLVFIAFDGVAPVAKLSQQRTRRIKNTILKNMEMRIANSKLSNNWDSTQITPGTKFMISLNKFVQNYFTYNTRKIKIIISGSDHPGEGEHKLFEYIRTHDHIDSTTVVYGLDADLIMLSLLHTKYCNKVYLYRETPQFIKQLDSSLNPSELYLLSINFLRDRICMDMSNNAALEIQDKNSIMSDYVFICFMLGNDFIPHNPGVNIRTNGIGIIMDIYRQYFSNDKFIINKENQIHWKNFKKFCSYIANEEKNYFIHEHKLRDKLEKRKYSTNTVDEKKYKLNILPSINRETEHYINPINDGWQNRYYNTLFDVEYNDIRLKQISFNYLEALEWTWKYYSEKCYDWRWKYNYDYAPLFEDVIKYIPYYTHDFISFSTNPPINELTQLIYVLPEESHYLLPPNVKDILNIKYSRWFDKSSIEFKWDYCKYLWEAHLTLPEIDIEEIETNFKCYIKN</sequence>
<evidence type="ECO:0000259" key="5">
    <source>
        <dbReference type="Pfam" id="PF03159"/>
    </source>
</evidence>
<dbReference type="GO" id="GO:0005634">
    <property type="term" value="C:nucleus"/>
    <property type="evidence" value="ECO:0007669"/>
    <property type="project" value="TreeGrafter"/>
</dbReference>
<evidence type="ECO:0000313" key="7">
    <source>
        <dbReference type="EMBL" id="QHU29938.1"/>
    </source>
</evidence>
<accession>A0A6C0LJ87</accession>
<dbReference type="Pfam" id="PF17846">
    <property type="entry name" value="XRN_M"/>
    <property type="match status" value="2"/>
</dbReference>
<dbReference type="PANTHER" id="PTHR12341:SF7">
    <property type="entry name" value="5'-3' EXORIBONUCLEASE 1"/>
    <property type="match status" value="1"/>
</dbReference>
<dbReference type="AlphaFoldDB" id="A0A6C0LJ87"/>
<keyword evidence="1" id="KW-0540">Nuclease</keyword>
<dbReference type="InterPro" id="IPR041412">
    <property type="entry name" value="Xrn1_helical"/>
</dbReference>
<evidence type="ECO:0000256" key="2">
    <source>
        <dbReference type="ARBA" id="ARBA00022801"/>
    </source>
</evidence>
<feature type="domain" description="Xrn1 helical" evidence="6">
    <location>
        <begin position="250"/>
        <end position="351"/>
    </location>
</feature>
<dbReference type="InterPro" id="IPR004859">
    <property type="entry name" value="Xrn1_N"/>
</dbReference>
<dbReference type="GO" id="GO:0003723">
    <property type="term" value="F:RNA binding"/>
    <property type="evidence" value="ECO:0007669"/>
    <property type="project" value="TreeGrafter"/>
</dbReference>
<keyword evidence="3" id="KW-0269">Exonuclease</keyword>
<feature type="domain" description="Xrn1 helical" evidence="6">
    <location>
        <begin position="371"/>
        <end position="516"/>
    </location>
</feature>
<dbReference type="CDD" id="cd18673">
    <property type="entry name" value="PIN_XRN1-2-like"/>
    <property type="match status" value="1"/>
</dbReference>
<reference evidence="7" key="1">
    <citation type="journal article" date="2020" name="Nature">
        <title>Giant virus diversity and host interactions through global metagenomics.</title>
        <authorList>
            <person name="Schulz F."/>
            <person name="Roux S."/>
            <person name="Paez-Espino D."/>
            <person name="Jungbluth S."/>
            <person name="Walsh D.A."/>
            <person name="Denef V.J."/>
            <person name="McMahon K.D."/>
            <person name="Konstantinidis K.T."/>
            <person name="Eloe-Fadrosh E.A."/>
            <person name="Kyrpides N.C."/>
            <person name="Woyke T."/>
        </authorList>
    </citation>
    <scope>NUCLEOTIDE SEQUENCE</scope>
    <source>
        <strain evidence="7">GVMAG-M-3300027810-10</strain>
    </source>
</reference>
<dbReference type="PANTHER" id="PTHR12341">
    <property type="entry name" value="5'-&gt;3' EXORIBONUCLEASE"/>
    <property type="match status" value="1"/>
</dbReference>
<evidence type="ECO:0000256" key="4">
    <source>
        <dbReference type="ARBA" id="ARBA00038299"/>
    </source>
</evidence>
<evidence type="ECO:0000256" key="1">
    <source>
        <dbReference type="ARBA" id="ARBA00022722"/>
    </source>
</evidence>
<dbReference type="GO" id="GO:0004534">
    <property type="term" value="F:5'-3' RNA exonuclease activity"/>
    <property type="evidence" value="ECO:0007669"/>
    <property type="project" value="TreeGrafter"/>
</dbReference>
<evidence type="ECO:0008006" key="8">
    <source>
        <dbReference type="Google" id="ProtNLM"/>
    </source>
</evidence>
<feature type="domain" description="Xrn1 N-terminal" evidence="5">
    <location>
        <begin position="1"/>
        <end position="197"/>
    </location>
</feature>
<name>A0A6C0LJ87_9ZZZZ</name>
<evidence type="ECO:0000256" key="3">
    <source>
        <dbReference type="ARBA" id="ARBA00022839"/>
    </source>
</evidence>
<comment type="similarity">
    <text evidence="4">Belongs to the 5'-3' exonuclease family.</text>
</comment>
<dbReference type="GO" id="GO:0000956">
    <property type="term" value="P:nuclear-transcribed mRNA catabolic process"/>
    <property type="evidence" value="ECO:0007669"/>
    <property type="project" value="TreeGrafter"/>
</dbReference>
<keyword evidence="2" id="KW-0378">Hydrolase</keyword>
<protein>
    <recommendedName>
        <fullName evidence="8">Xrn1 N-terminal domain-containing protein</fullName>
    </recommendedName>
</protein>
<dbReference type="Gene3D" id="3.40.50.12390">
    <property type="match status" value="1"/>
</dbReference>